<dbReference type="Pfam" id="PF04187">
    <property type="entry name" value="Cofac_haem_bdg"/>
    <property type="match status" value="1"/>
</dbReference>
<keyword evidence="3" id="KW-1185">Reference proteome</keyword>
<dbReference type="InterPro" id="IPR007314">
    <property type="entry name" value="Cofac_haem-bd_dom"/>
</dbReference>
<name>A0A4R1G1Y5_9PAST</name>
<dbReference type="Proteomes" id="UP000294702">
    <property type="component" value="Unassembled WGS sequence"/>
</dbReference>
<dbReference type="AlphaFoldDB" id="A0A4R1G1Y5"/>
<evidence type="ECO:0000313" key="3">
    <source>
        <dbReference type="Proteomes" id="UP000294702"/>
    </source>
</evidence>
<comment type="caution">
    <text evidence="2">The sequence shown here is derived from an EMBL/GenBank/DDBJ whole genome shotgun (WGS) entry which is preliminary data.</text>
</comment>
<organism evidence="2 3">
    <name type="scientific">Volucribacter psittacicida</name>
    <dbReference type="NCBI Taxonomy" id="203482"/>
    <lineage>
        <taxon>Bacteria</taxon>
        <taxon>Pseudomonadati</taxon>
        <taxon>Pseudomonadota</taxon>
        <taxon>Gammaproteobacteria</taxon>
        <taxon>Pasteurellales</taxon>
        <taxon>Pasteurellaceae</taxon>
        <taxon>Volucribacter</taxon>
    </lineage>
</organism>
<sequence>MKIIIFFLSFLLIACSHSLKTVQQEELGIVIDLRTGQQLSPQSLVERVAKEPAILLGEIHDQYSHHKAQYWFLTQLIEKQPQGSLLLEMLSVDQQASLNNLTKKDMPLNKLADFIHWDHRWRWDWYGELLQQALLANYHLIATNLTKQEVNTIMLGAEPLRGKTSTSKEIKQQIADLIFANHSANCCSPELIQKMVEVQQFRDRRMAEKLWLSRQSTNVLIAGNHHVNRLFGVPVHLQELSGNQVKATVIMMSNEQQGIDAEQADFLWLIP</sequence>
<dbReference type="OrthoDB" id="9795827at2"/>
<feature type="domain" description="Haem-binding uptake Tiki superfamily ChaN" evidence="1">
    <location>
        <begin position="44"/>
        <end position="237"/>
    </location>
</feature>
<protein>
    <submittedName>
        <fullName evidence="2">Putative iron-regulated protein</fullName>
    </submittedName>
</protein>
<dbReference type="EMBL" id="SMFT01000001">
    <property type="protein sequence ID" value="TCK01684.1"/>
    <property type="molecule type" value="Genomic_DNA"/>
</dbReference>
<evidence type="ECO:0000259" key="1">
    <source>
        <dbReference type="Pfam" id="PF04187"/>
    </source>
</evidence>
<dbReference type="InterPro" id="IPR016773">
    <property type="entry name" value="Fe3_uptake_reg_CjrA_prd"/>
</dbReference>
<dbReference type="CDD" id="cd14727">
    <property type="entry name" value="ChanN-like"/>
    <property type="match status" value="1"/>
</dbReference>
<dbReference type="SUPFAM" id="SSF159501">
    <property type="entry name" value="EreA/ChaN-like"/>
    <property type="match status" value="1"/>
</dbReference>
<evidence type="ECO:0000313" key="2">
    <source>
        <dbReference type="EMBL" id="TCK01684.1"/>
    </source>
</evidence>
<dbReference type="PROSITE" id="PS51257">
    <property type="entry name" value="PROKAR_LIPOPROTEIN"/>
    <property type="match status" value="1"/>
</dbReference>
<dbReference type="Gene3D" id="3.40.50.11550">
    <property type="match status" value="1"/>
</dbReference>
<proteinExistence type="predicted"/>
<dbReference type="RefSeq" id="WP_132688246.1">
    <property type="nucleotide sequence ID" value="NZ_SMFT01000001.1"/>
</dbReference>
<dbReference type="Gene3D" id="1.10.8.760">
    <property type="entry name" value="Haem-binding uptake, Tiki superfamily, ChaN, domain 2"/>
    <property type="match status" value="1"/>
</dbReference>
<reference evidence="2 3" key="1">
    <citation type="submission" date="2019-03" db="EMBL/GenBank/DDBJ databases">
        <title>Genomic Encyclopedia of Type Strains, Phase IV (KMG-IV): sequencing the most valuable type-strain genomes for metagenomic binning, comparative biology and taxonomic classification.</title>
        <authorList>
            <person name="Goeker M."/>
        </authorList>
    </citation>
    <scope>NUCLEOTIDE SEQUENCE [LARGE SCALE GENOMIC DNA]</scope>
    <source>
        <strain evidence="2 3">DSM 15534</strain>
    </source>
</reference>
<gene>
    <name evidence="2" type="ORF">EV694_0305</name>
</gene>
<dbReference type="PIRSF" id="PIRSF020419">
    <property type="entry name" value="Fe_uptake_reg_CjrA_prd"/>
    <property type="match status" value="1"/>
</dbReference>
<accession>A0A4R1G1Y5</accession>